<evidence type="ECO:0000313" key="7">
    <source>
        <dbReference type="EMBL" id="MBB4000221.1"/>
    </source>
</evidence>
<keyword evidence="2" id="KW-0732">Signal</keyword>
<keyword evidence="3" id="KW-0472">Membrane</keyword>
<organism evidence="7 8">
    <name type="scientific">Aureimonas pseudogalii</name>
    <dbReference type="NCBI Taxonomy" id="1744844"/>
    <lineage>
        <taxon>Bacteria</taxon>
        <taxon>Pseudomonadati</taxon>
        <taxon>Pseudomonadota</taxon>
        <taxon>Alphaproteobacteria</taxon>
        <taxon>Hyphomicrobiales</taxon>
        <taxon>Aurantimonadaceae</taxon>
        <taxon>Aureimonas</taxon>
    </lineage>
</organism>
<comment type="caution">
    <text evidence="7">The sequence shown here is derived from an EMBL/GenBank/DDBJ whole genome shotgun (WGS) entry which is preliminary data.</text>
</comment>
<keyword evidence="5" id="KW-0449">Lipoprotein</keyword>
<dbReference type="InterPro" id="IPR005534">
    <property type="entry name" value="Curli_assmbl/transp-comp_CsgG"/>
</dbReference>
<evidence type="ECO:0000256" key="4">
    <source>
        <dbReference type="ARBA" id="ARBA00023139"/>
    </source>
</evidence>
<evidence type="ECO:0000256" key="3">
    <source>
        <dbReference type="ARBA" id="ARBA00023136"/>
    </source>
</evidence>
<protein>
    <submittedName>
        <fullName evidence="7">Curli production assembly/transport component CsgG</fullName>
    </submittedName>
</protein>
<gene>
    <name evidence="7" type="ORF">GGR04_004097</name>
</gene>
<keyword evidence="4" id="KW-0564">Palmitate</keyword>
<evidence type="ECO:0000256" key="2">
    <source>
        <dbReference type="ARBA" id="ARBA00022729"/>
    </source>
</evidence>
<proteinExistence type="predicted"/>
<sequence>MAIAPKVSNLTQVGLKLRDLPPPAQSVDIAIYAFPDLTGQYKESDTSTEYSRAVTQGAGAFLVDALQQAGNGRWFNVVERAGLQNLLQERQIIATTLQQYDPKATGLPPLRFAGIILEGGIVGYDTNTSTGGAGAKFLGVGGDAKYRKDVITVSLRAISVQTGLVLDSVTTTKTIYSIALQGGAYRYVALNELLEIEAGVTRNEPTTIGVREAVEVGVMALIVDGVRKDLWQFQDRAAGERVVQAFIAKEGRGSRLAPSQVAAVNPVVAQAPSARKPTASQQAATDRVLAASNETAADTAAARRRANTVAGADENAPVRRGPTAGNL</sequence>
<dbReference type="EMBL" id="JACIEK010000016">
    <property type="protein sequence ID" value="MBB4000221.1"/>
    <property type="molecule type" value="Genomic_DNA"/>
</dbReference>
<evidence type="ECO:0000256" key="6">
    <source>
        <dbReference type="SAM" id="MobiDB-lite"/>
    </source>
</evidence>
<dbReference type="PANTHER" id="PTHR41164">
    <property type="entry name" value="CURLI PRODUCTION ASSEMBLY/TRANSPORT COMPONENT CSGG"/>
    <property type="match status" value="1"/>
</dbReference>
<dbReference type="Gene3D" id="3.40.50.10610">
    <property type="entry name" value="ABC-type transport auxiliary lipoprotein component"/>
    <property type="match status" value="1"/>
</dbReference>
<dbReference type="Pfam" id="PF03783">
    <property type="entry name" value="CsgG"/>
    <property type="match status" value="1"/>
</dbReference>
<keyword evidence="1" id="KW-1003">Cell membrane</keyword>
<evidence type="ECO:0000313" key="8">
    <source>
        <dbReference type="Proteomes" id="UP000542776"/>
    </source>
</evidence>
<dbReference type="AlphaFoldDB" id="A0A7W6H7W6"/>
<dbReference type="PANTHER" id="PTHR41164:SF1">
    <property type="entry name" value="CURLI PRODUCTION ASSEMBLY_TRANSPORT COMPONENT CSGG"/>
    <property type="match status" value="1"/>
</dbReference>
<name>A0A7W6H7W6_9HYPH</name>
<evidence type="ECO:0000256" key="5">
    <source>
        <dbReference type="ARBA" id="ARBA00023288"/>
    </source>
</evidence>
<evidence type="ECO:0000256" key="1">
    <source>
        <dbReference type="ARBA" id="ARBA00022475"/>
    </source>
</evidence>
<accession>A0A7W6H7W6</accession>
<dbReference type="RefSeq" id="WP_312857495.1">
    <property type="nucleotide sequence ID" value="NZ_JACIEK010000016.1"/>
</dbReference>
<dbReference type="GO" id="GO:0030288">
    <property type="term" value="C:outer membrane-bounded periplasmic space"/>
    <property type="evidence" value="ECO:0007669"/>
    <property type="project" value="InterPro"/>
</dbReference>
<dbReference type="Proteomes" id="UP000542776">
    <property type="component" value="Unassembled WGS sequence"/>
</dbReference>
<feature type="region of interest" description="Disordered" evidence="6">
    <location>
        <begin position="304"/>
        <end position="327"/>
    </location>
</feature>
<keyword evidence="8" id="KW-1185">Reference proteome</keyword>
<reference evidence="7 8" key="1">
    <citation type="submission" date="2020-08" db="EMBL/GenBank/DDBJ databases">
        <title>Genomic Encyclopedia of Type Strains, Phase IV (KMG-IV): sequencing the most valuable type-strain genomes for metagenomic binning, comparative biology and taxonomic classification.</title>
        <authorList>
            <person name="Goeker M."/>
        </authorList>
    </citation>
    <scope>NUCLEOTIDE SEQUENCE [LARGE SCALE GENOMIC DNA]</scope>
    <source>
        <strain evidence="7 8">DSM 102238</strain>
    </source>
</reference>